<keyword evidence="1" id="KW-0472">Membrane</keyword>
<dbReference type="EMBL" id="BAABBO010000019">
    <property type="protein sequence ID" value="GAA3976397.1"/>
    <property type="molecule type" value="Genomic_DNA"/>
</dbReference>
<sequence length="151" mass="17362">MPDSIELRLGPSLRLFYFSFGIAALLAVTIGIAAVGFKFKFVVLLALVIYSWQILRVHAFLQSPDSPLHLKYEARHADQILVTDRKQTSTPYRLQSSTFIHPQLTILALRPLKRSWSPKHWIPRCVLLCPDNCDPTAFRRLRTSLLHRAIR</sequence>
<accession>A0ABP7Q7K2</accession>
<feature type="transmembrane region" description="Helical" evidence="1">
    <location>
        <begin position="15"/>
        <end position="35"/>
    </location>
</feature>
<keyword evidence="1" id="KW-0812">Transmembrane</keyword>
<organism evidence="2 3">
    <name type="scientific">Allohahella marinimesophila</name>
    <dbReference type="NCBI Taxonomy" id="1054972"/>
    <lineage>
        <taxon>Bacteria</taxon>
        <taxon>Pseudomonadati</taxon>
        <taxon>Pseudomonadota</taxon>
        <taxon>Gammaproteobacteria</taxon>
        <taxon>Oceanospirillales</taxon>
        <taxon>Hahellaceae</taxon>
        <taxon>Allohahella</taxon>
    </lineage>
</organism>
<name>A0ABP7Q7K2_9GAMM</name>
<dbReference type="RefSeq" id="WP_344809123.1">
    <property type="nucleotide sequence ID" value="NZ_BAABBO010000019.1"/>
</dbReference>
<dbReference type="InterPro" id="IPR009883">
    <property type="entry name" value="YgfX"/>
</dbReference>
<keyword evidence="3" id="KW-1185">Reference proteome</keyword>
<evidence type="ECO:0000313" key="3">
    <source>
        <dbReference type="Proteomes" id="UP001501337"/>
    </source>
</evidence>
<keyword evidence="1" id="KW-1133">Transmembrane helix</keyword>
<evidence type="ECO:0000313" key="2">
    <source>
        <dbReference type="EMBL" id="GAA3976397.1"/>
    </source>
</evidence>
<comment type="caution">
    <text evidence="2">The sequence shown here is derived from an EMBL/GenBank/DDBJ whole genome shotgun (WGS) entry which is preliminary data.</text>
</comment>
<evidence type="ECO:0000256" key="1">
    <source>
        <dbReference type="SAM" id="Phobius"/>
    </source>
</evidence>
<proteinExistence type="predicted"/>
<evidence type="ECO:0008006" key="4">
    <source>
        <dbReference type="Google" id="ProtNLM"/>
    </source>
</evidence>
<gene>
    <name evidence="2" type="ORF">GCM10022278_36590</name>
</gene>
<dbReference type="Proteomes" id="UP001501337">
    <property type="component" value="Unassembled WGS sequence"/>
</dbReference>
<dbReference type="Pfam" id="PF07254">
    <property type="entry name" value="Cpta_toxin"/>
    <property type="match status" value="1"/>
</dbReference>
<reference evidence="3" key="1">
    <citation type="journal article" date="2019" name="Int. J. Syst. Evol. Microbiol.">
        <title>The Global Catalogue of Microorganisms (GCM) 10K type strain sequencing project: providing services to taxonomists for standard genome sequencing and annotation.</title>
        <authorList>
            <consortium name="The Broad Institute Genomics Platform"/>
            <consortium name="The Broad Institute Genome Sequencing Center for Infectious Disease"/>
            <person name="Wu L."/>
            <person name="Ma J."/>
        </authorList>
    </citation>
    <scope>NUCLEOTIDE SEQUENCE [LARGE SCALE GENOMIC DNA]</scope>
    <source>
        <strain evidence="3">JCM 17555</strain>
    </source>
</reference>
<protein>
    <recommendedName>
        <fullName evidence="4">Toxin CptA</fullName>
    </recommendedName>
</protein>